<keyword evidence="3" id="KW-1185">Reference proteome</keyword>
<protein>
    <submittedName>
        <fullName evidence="2">Uncharacterized protein</fullName>
    </submittedName>
</protein>
<evidence type="ECO:0000313" key="2">
    <source>
        <dbReference type="EMBL" id="KAG7359572.1"/>
    </source>
</evidence>
<feature type="region of interest" description="Disordered" evidence="1">
    <location>
        <begin position="1"/>
        <end position="32"/>
    </location>
</feature>
<feature type="compositionally biased region" description="Basic and acidic residues" evidence="1">
    <location>
        <begin position="13"/>
        <end position="32"/>
    </location>
</feature>
<evidence type="ECO:0000256" key="1">
    <source>
        <dbReference type="SAM" id="MobiDB-lite"/>
    </source>
</evidence>
<sequence>MSNEHTTRYYPVTKKDHDRNEGEILKSDAYKNAKADEGMDTHTHTHRYVPAQHQHKWTAAPVQSGHTSRYVPVTPKDLKLDHDAILHCDAYRDTKENAGMDTNTHTSRYVPAQTTKSAQ</sequence>
<organism evidence="2 3">
    <name type="scientific">Nitzschia inconspicua</name>
    <dbReference type="NCBI Taxonomy" id="303405"/>
    <lineage>
        <taxon>Eukaryota</taxon>
        <taxon>Sar</taxon>
        <taxon>Stramenopiles</taxon>
        <taxon>Ochrophyta</taxon>
        <taxon>Bacillariophyta</taxon>
        <taxon>Bacillariophyceae</taxon>
        <taxon>Bacillariophycidae</taxon>
        <taxon>Bacillariales</taxon>
        <taxon>Bacillariaceae</taxon>
        <taxon>Nitzschia</taxon>
    </lineage>
</organism>
<name>A0A9K3LCK5_9STRA</name>
<proteinExistence type="predicted"/>
<feature type="region of interest" description="Disordered" evidence="1">
    <location>
        <begin position="96"/>
        <end position="119"/>
    </location>
</feature>
<gene>
    <name evidence="2" type="ORF">IV203_034670</name>
</gene>
<reference evidence="2" key="2">
    <citation type="submission" date="2021-04" db="EMBL/GenBank/DDBJ databases">
        <authorList>
            <person name="Podell S."/>
        </authorList>
    </citation>
    <scope>NUCLEOTIDE SEQUENCE</scope>
    <source>
        <strain evidence="2">Hildebrandi</strain>
    </source>
</reference>
<accession>A0A9K3LCK5</accession>
<dbReference type="Proteomes" id="UP000693970">
    <property type="component" value="Unassembled WGS sequence"/>
</dbReference>
<dbReference type="EMBL" id="JAGRRH010000013">
    <property type="protein sequence ID" value="KAG7359572.1"/>
    <property type="molecule type" value="Genomic_DNA"/>
</dbReference>
<feature type="compositionally biased region" description="Polar residues" evidence="1">
    <location>
        <begin position="100"/>
        <end position="119"/>
    </location>
</feature>
<dbReference type="AlphaFoldDB" id="A0A9K3LCK5"/>
<reference evidence="2" key="1">
    <citation type="journal article" date="2021" name="Sci. Rep.">
        <title>Diploid genomic architecture of Nitzschia inconspicua, an elite biomass production diatom.</title>
        <authorList>
            <person name="Oliver A."/>
            <person name="Podell S."/>
            <person name="Pinowska A."/>
            <person name="Traller J.C."/>
            <person name="Smith S.R."/>
            <person name="McClure R."/>
            <person name="Beliaev A."/>
            <person name="Bohutskyi P."/>
            <person name="Hill E.A."/>
            <person name="Rabines A."/>
            <person name="Zheng H."/>
            <person name="Allen L.Z."/>
            <person name="Kuo A."/>
            <person name="Grigoriev I.V."/>
            <person name="Allen A.E."/>
            <person name="Hazlebeck D."/>
            <person name="Allen E.E."/>
        </authorList>
    </citation>
    <scope>NUCLEOTIDE SEQUENCE</scope>
    <source>
        <strain evidence="2">Hildebrandi</strain>
    </source>
</reference>
<evidence type="ECO:0000313" key="3">
    <source>
        <dbReference type="Proteomes" id="UP000693970"/>
    </source>
</evidence>
<comment type="caution">
    <text evidence="2">The sequence shown here is derived from an EMBL/GenBank/DDBJ whole genome shotgun (WGS) entry which is preliminary data.</text>
</comment>